<evidence type="ECO:0000313" key="1">
    <source>
        <dbReference type="EMBL" id="MCZ0927977.1"/>
    </source>
</evidence>
<dbReference type="EMBL" id="JAKNQU010000004">
    <property type="protein sequence ID" value="MCZ0927977.1"/>
    <property type="molecule type" value="Genomic_DNA"/>
</dbReference>
<proteinExistence type="predicted"/>
<organism evidence="1 2">
    <name type="scientific">Vreelandella janggokensis</name>
    <dbReference type="NCBI Taxonomy" id="370767"/>
    <lineage>
        <taxon>Bacteria</taxon>
        <taxon>Pseudomonadati</taxon>
        <taxon>Pseudomonadota</taxon>
        <taxon>Gammaproteobacteria</taxon>
        <taxon>Oceanospirillales</taxon>
        <taxon>Halomonadaceae</taxon>
        <taxon>Vreelandella</taxon>
    </lineage>
</organism>
<gene>
    <name evidence="1" type="ORF">L0635_12880</name>
</gene>
<evidence type="ECO:0000313" key="2">
    <source>
        <dbReference type="Proteomes" id="UP001321125"/>
    </source>
</evidence>
<dbReference type="Pfam" id="PF20290">
    <property type="entry name" value="MC4"/>
    <property type="match status" value="1"/>
</dbReference>
<sequence>MTQELPYLIIDDDFSLNYTLVALILYKLGRSPKNKAVLDFEKLQVFLYLLKNPSKINMMLSLAGKKKVYVDKKYTFTIESLSSNVDILFKREKLELLIKELAARGMLACEMESSQGPLKYLLNEKGCDFAESLFNNYGKNTGESTGSNVAPTSENYFEDILELISSLSTLQSQSNSKMNKHLNAIFKGD</sequence>
<protein>
    <submittedName>
        <fullName evidence="1">Uncharacterized protein</fullName>
    </submittedName>
</protein>
<keyword evidence="2" id="KW-1185">Reference proteome</keyword>
<accession>A0ABT4IWB6</accession>
<name>A0ABT4IWB6_9GAMM</name>
<reference evidence="1 2" key="1">
    <citation type="submission" date="2022-02" db="EMBL/GenBank/DDBJ databases">
        <title>Study of halophilic communities from a Mexican lake.</title>
        <authorList>
            <person name="Hernandez-Soto L.M."/>
            <person name="Martinez-Abarca F."/>
            <person name="Ramirez-Saad H.C."/>
            <person name="Aguirre-Garrido J.F."/>
        </authorList>
    </citation>
    <scope>NUCLEOTIDE SEQUENCE [LARGE SCALE GENOMIC DNA]</scope>
    <source>
        <strain evidence="1 2">Hjan13</strain>
    </source>
</reference>
<comment type="caution">
    <text evidence="1">The sequence shown here is derived from an EMBL/GenBank/DDBJ whole genome shotgun (WGS) entry which is preliminary data.</text>
</comment>
<dbReference type="RefSeq" id="WP_268902001.1">
    <property type="nucleotide sequence ID" value="NZ_JAKNQT010000003.1"/>
</dbReference>
<dbReference type="Proteomes" id="UP001321125">
    <property type="component" value="Unassembled WGS sequence"/>
</dbReference>
<dbReference type="InterPro" id="IPR046902">
    <property type="entry name" value="ABC-3C_MC4"/>
</dbReference>